<reference evidence="1 2" key="1">
    <citation type="submission" date="2022-03" db="EMBL/GenBank/DDBJ databases">
        <title>Pseudonocardia alaer sp. nov., a novel actinomycete isolated from reed forest soil.</title>
        <authorList>
            <person name="Wang L."/>
        </authorList>
    </citation>
    <scope>NUCLEOTIDE SEQUENCE [LARGE SCALE GENOMIC DNA]</scope>
    <source>
        <strain evidence="1 2">Y-16303</strain>
    </source>
</reference>
<keyword evidence="2" id="KW-1185">Reference proteome</keyword>
<accession>A0ABS9TM03</accession>
<dbReference type="Proteomes" id="UP001299970">
    <property type="component" value="Unassembled WGS sequence"/>
</dbReference>
<protein>
    <submittedName>
        <fullName evidence="1">Alkaline phosphatase family protein</fullName>
    </submittedName>
</protein>
<sequence>MNVPVLPDYGHRSLAEVLPAILSALGVPGGPPALAFEPVRAAALLLVDGLGTELLREHAADAPFLASLPDSGPLTVGFPSSTSISLTSLGTGLPPGAHGMVGISFRADGGELLDTLRWTSQGADGAIDMRELLPPEQVQAAPTALERAAAAGVAVTVVSKQEFGGSGLTRAALRGGDFRGTYALGDLAAEIIAGLTGAGRRLCYGYHADLDLLGHLHGPGTLAWRLQLSEVDRLVALIAEHLPSDAALVVTGDHGMVAVDRIFDADTDPVLQEGVLLLGGDARSRHVYVRPGALEDVLATWRSVLGDDAWVVPGDQAVAEGWFGQVVPQLRGRIGDVVAAARGTAAVTRSVAEPVISRLPGQHGSLSVEEQLVPLLVARAS</sequence>
<dbReference type="RefSeq" id="WP_241040202.1">
    <property type="nucleotide sequence ID" value="NZ_BAAAJF010000065.1"/>
</dbReference>
<dbReference type="Pfam" id="PF01663">
    <property type="entry name" value="Phosphodiest"/>
    <property type="match status" value="1"/>
</dbReference>
<comment type="caution">
    <text evidence="1">The sequence shown here is derived from an EMBL/GenBank/DDBJ whole genome shotgun (WGS) entry which is preliminary data.</text>
</comment>
<evidence type="ECO:0000313" key="1">
    <source>
        <dbReference type="EMBL" id="MCH6169557.1"/>
    </source>
</evidence>
<dbReference type="InterPro" id="IPR017850">
    <property type="entry name" value="Alkaline_phosphatase_core_sf"/>
</dbReference>
<dbReference type="InterPro" id="IPR002591">
    <property type="entry name" value="Phosphodiest/P_Trfase"/>
</dbReference>
<dbReference type="EMBL" id="JAKXMK010000026">
    <property type="protein sequence ID" value="MCH6169557.1"/>
    <property type="molecule type" value="Genomic_DNA"/>
</dbReference>
<organism evidence="1 2">
    <name type="scientific">Pseudonocardia alaniniphila</name>
    <dbReference type="NCBI Taxonomy" id="75291"/>
    <lineage>
        <taxon>Bacteria</taxon>
        <taxon>Bacillati</taxon>
        <taxon>Actinomycetota</taxon>
        <taxon>Actinomycetes</taxon>
        <taxon>Pseudonocardiales</taxon>
        <taxon>Pseudonocardiaceae</taxon>
        <taxon>Pseudonocardia</taxon>
    </lineage>
</organism>
<dbReference type="SUPFAM" id="SSF53649">
    <property type="entry name" value="Alkaline phosphatase-like"/>
    <property type="match status" value="1"/>
</dbReference>
<dbReference type="Gene3D" id="3.40.720.10">
    <property type="entry name" value="Alkaline Phosphatase, subunit A"/>
    <property type="match status" value="1"/>
</dbReference>
<proteinExistence type="predicted"/>
<evidence type="ECO:0000313" key="2">
    <source>
        <dbReference type="Proteomes" id="UP001299970"/>
    </source>
</evidence>
<gene>
    <name evidence="1" type="ORF">MMF94_27980</name>
</gene>
<name>A0ABS9TM03_9PSEU</name>